<feature type="transmembrane region" description="Helical" evidence="2">
    <location>
        <begin position="741"/>
        <end position="758"/>
    </location>
</feature>
<keyword evidence="6" id="KW-1185">Reference proteome</keyword>
<protein>
    <recommendedName>
        <fullName evidence="4">Acyltransferase 3 domain-containing protein</fullName>
    </recommendedName>
</protein>
<evidence type="ECO:0000256" key="3">
    <source>
        <dbReference type="SAM" id="SignalP"/>
    </source>
</evidence>
<feature type="signal peptide" evidence="3">
    <location>
        <begin position="1"/>
        <end position="22"/>
    </location>
</feature>
<feature type="transmembrane region" description="Helical" evidence="2">
    <location>
        <begin position="997"/>
        <end position="1020"/>
    </location>
</feature>
<dbReference type="InterPro" id="IPR002656">
    <property type="entry name" value="Acyl_transf_3_dom"/>
</dbReference>
<feature type="compositionally biased region" description="Basic and acidic residues" evidence="1">
    <location>
        <begin position="532"/>
        <end position="542"/>
    </location>
</feature>
<feature type="transmembrane region" description="Helical" evidence="2">
    <location>
        <begin position="811"/>
        <end position="837"/>
    </location>
</feature>
<keyword evidence="2" id="KW-0472">Membrane</keyword>
<feature type="region of interest" description="Disordered" evidence="1">
    <location>
        <begin position="581"/>
        <end position="620"/>
    </location>
</feature>
<reference evidence="5 6" key="1">
    <citation type="journal article" date="2018" name="Mol. Biol. Evol.">
        <title>Broad Genomic Sampling Reveals a Smut Pathogenic Ancestry of the Fungal Clade Ustilaginomycotina.</title>
        <authorList>
            <person name="Kijpornyongpan T."/>
            <person name="Mondo S.J."/>
            <person name="Barry K."/>
            <person name="Sandor L."/>
            <person name="Lee J."/>
            <person name="Lipzen A."/>
            <person name="Pangilinan J."/>
            <person name="LaButti K."/>
            <person name="Hainaut M."/>
            <person name="Henrissat B."/>
            <person name="Grigoriev I.V."/>
            <person name="Spatafora J.W."/>
            <person name="Aime M.C."/>
        </authorList>
    </citation>
    <scope>NUCLEOTIDE SEQUENCE [LARGE SCALE GENOMIC DNA]</scope>
    <source>
        <strain evidence="5 6">MCA 5214</strain>
    </source>
</reference>
<feature type="chain" id="PRO_5016258828" description="Acyltransferase 3 domain-containing protein" evidence="3">
    <location>
        <begin position="23"/>
        <end position="1075"/>
    </location>
</feature>
<keyword evidence="2" id="KW-0812">Transmembrane</keyword>
<evidence type="ECO:0000256" key="1">
    <source>
        <dbReference type="SAM" id="MobiDB-lite"/>
    </source>
</evidence>
<feature type="compositionally biased region" description="Acidic residues" evidence="1">
    <location>
        <begin position="453"/>
        <end position="465"/>
    </location>
</feature>
<dbReference type="EMBL" id="KZ819672">
    <property type="protein sequence ID" value="PWN26366.1"/>
    <property type="molecule type" value="Genomic_DNA"/>
</dbReference>
<evidence type="ECO:0000313" key="6">
    <source>
        <dbReference type="Proteomes" id="UP000245884"/>
    </source>
</evidence>
<keyword evidence="2" id="KW-1133">Transmembrane helix</keyword>
<dbReference type="GO" id="GO:0016747">
    <property type="term" value="F:acyltransferase activity, transferring groups other than amino-acyl groups"/>
    <property type="evidence" value="ECO:0007669"/>
    <property type="project" value="InterPro"/>
</dbReference>
<gene>
    <name evidence="5" type="ORF">BDZ90DRAFT_53078</name>
</gene>
<dbReference type="Proteomes" id="UP000245884">
    <property type="component" value="Unassembled WGS sequence"/>
</dbReference>
<feature type="transmembrane region" description="Helical" evidence="2">
    <location>
        <begin position="697"/>
        <end position="720"/>
    </location>
</feature>
<dbReference type="GeneID" id="37031476"/>
<feature type="compositionally biased region" description="Low complexity" evidence="1">
    <location>
        <begin position="543"/>
        <end position="562"/>
    </location>
</feature>
<feature type="domain" description="Acyltransferase 3" evidence="4">
    <location>
        <begin position="652"/>
        <end position="1038"/>
    </location>
</feature>
<feature type="region of interest" description="Disordered" evidence="1">
    <location>
        <begin position="400"/>
        <end position="434"/>
    </location>
</feature>
<feature type="compositionally biased region" description="Low complexity" evidence="1">
    <location>
        <begin position="68"/>
        <end position="78"/>
    </location>
</feature>
<dbReference type="AlphaFoldDB" id="A0A316UM54"/>
<name>A0A316UM54_9BASI</name>
<accession>A0A316UM54</accession>
<dbReference type="RefSeq" id="XP_025360978.1">
    <property type="nucleotide sequence ID" value="XM_025509653.1"/>
</dbReference>
<feature type="transmembrane region" description="Helical" evidence="2">
    <location>
        <begin position="1026"/>
        <end position="1045"/>
    </location>
</feature>
<feature type="region of interest" description="Disordered" evidence="1">
    <location>
        <begin position="58"/>
        <end position="78"/>
    </location>
</feature>
<keyword evidence="3" id="KW-0732">Signal</keyword>
<feature type="compositionally biased region" description="Polar residues" evidence="1">
    <location>
        <begin position="511"/>
        <end position="530"/>
    </location>
</feature>
<proteinExistence type="predicted"/>
<evidence type="ECO:0000259" key="4">
    <source>
        <dbReference type="Pfam" id="PF01757"/>
    </source>
</evidence>
<evidence type="ECO:0000313" key="5">
    <source>
        <dbReference type="EMBL" id="PWN26366.1"/>
    </source>
</evidence>
<feature type="transmembrane region" description="Helical" evidence="2">
    <location>
        <begin position="902"/>
        <end position="921"/>
    </location>
</feature>
<feature type="region of interest" description="Disordered" evidence="1">
    <location>
        <begin position="449"/>
        <end position="562"/>
    </location>
</feature>
<dbReference type="PANTHER" id="PTHR38121">
    <property type="entry name" value="GH16 DOMAIN-CONTAINING PROTEIN"/>
    <property type="match status" value="1"/>
</dbReference>
<evidence type="ECO:0000256" key="2">
    <source>
        <dbReference type="SAM" id="Phobius"/>
    </source>
</evidence>
<feature type="transmembrane region" description="Helical" evidence="2">
    <location>
        <begin position="367"/>
        <end position="392"/>
    </location>
</feature>
<dbReference type="STRING" id="1569628.A0A316UM54"/>
<sequence>MTTTRIGVIAAIVLGLAQLVVAQSQCQCGYRDPTTGALWTDAIITYFNETDAASQVISSPASSPDVQGAGAPGNTGAATDSAPWSVYDHLNAYNEGYGIDWRTGFRSNNSYTTVDGNFSSQVMQLAVLPADLRHRITWGAGLVSRRRDILFGSFRTSVLPSPSSNEGTFLRMGVRYDDYDYVETSLAASYNATLTWEWAAKGQDQIQGSSQAVQQILWQGIGWNAQHNFTEHRMEWQNPQVGWFTNNGDWTNNGTSGATIAAGASNVTSPLPSYGGPFAYRHYSEGFKGIGQAPPEGFQLNAELLYARLFFNSSLPSRSAEFDSGCAAGPTPECNTDDLTLRGSTAFSAAALQSPERPTSSYSTPSWAVALAVASAAVFAALVIHGLVNWAVHSASSRGKYESAGTGAGVPLSPRPGQGPMTSGNTTMEEEGGAGAHWNYPAALLAAQNREEGADESGDEYEEHDDPLRPWPLPEKGPGSSSADEYAKTATGGGATAKEAEGNVAPASGEATLSPTEDSQRQGSVASMDSQAFKEWRRDSSKAHLLSPSSPSSSSNKLPWSNSRNAYGASPLANVARLNADEENDDDSGFVRWEQAPGRRRGLARPVAGKAALRPAKGPKKPRLGPIAWVKENLFIGEGGGGKTASGAARVEYLDGLRGFACFLVSFHHFMLIFYFGQTTPTAFMHYVGFETWFRYILGPILTNGGLNVGIFFCLAARVIANRYLVRGKLQDLAEAIFRRVPRLMVPITAALILNYFLIEVGAFHWVTRLQSVTWSPWSYYTNYTNLGVFIDDWMGLWFTEPPNTPPQISLYATGILWTVPLIVQYSWTVFLCALVAREIVNPIKRYTFYALCWLCSWYAGRFEYFFIAGLIIADLDNRLKYREKAAKGIPLFGGVRMPGQFIAWAIFLVGAIFTWLNFIGGPAADVFLQEYGIHPSWDSAEPNSKNTDFESTGIPYTSPELFAFFFVIGFFLLCDLCTSFRTFFQLRFWSVFGRNAFSLYLLHGVIFWSWGAWLVIELVHKGVEYWAAVLVVFFTSYIMLGILCEAFTRTFDSWGIGLSKSLWRECSNGLGRRA</sequence>
<dbReference type="PANTHER" id="PTHR38121:SF2">
    <property type="entry name" value="ACYLTRANSFERASE 3 DOMAIN-CONTAINING PROTEIN"/>
    <property type="match status" value="1"/>
</dbReference>
<feature type="transmembrane region" description="Helical" evidence="2">
    <location>
        <begin position="660"/>
        <end position="677"/>
    </location>
</feature>
<dbReference type="OrthoDB" id="25131at2759"/>
<dbReference type="Pfam" id="PF01757">
    <property type="entry name" value="Acyl_transf_3"/>
    <property type="match status" value="1"/>
</dbReference>
<feature type="transmembrane region" description="Helical" evidence="2">
    <location>
        <begin position="962"/>
        <end position="985"/>
    </location>
</feature>
<organism evidence="5 6">
    <name type="scientific">Jaminaea rosea</name>
    <dbReference type="NCBI Taxonomy" id="1569628"/>
    <lineage>
        <taxon>Eukaryota</taxon>
        <taxon>Fungi</taxon>
        <taxon>Dikarya</taxon>
        <taxon>Basidiomycota</taxon>
        <taxon>Ustilaginomycotina</taxon>
        <taxon>Exobasidiomycetes</taxon>
        <taxon>Microstromatales</taxon>
        <taxon>Microstromatales incertae sedis</taxon>
        <taxon>Jaminaea</taxon>
    </lineage>
</organism>